<dbReference type="InterPro" id="IPR012340">
    <property type="entry name" value="NA-bd_OB-fold"/>
</dbReference>
<dbReference type="Gene3D" id="2.30.30.30">
    <property type="match status" value="1"/>
</dbReference>
<dbReference type="FunFam" id="2.40.50.140:FF:000009">
    <property type="entry name" value="Elongation factor P"/>
    <property type="match status" value="1"/>
</dbReference>
<dbReference type="SUPFAM" id="SSF50104">
    <property type="entry name" value="Translation proteins SH3-like domain"/>
    <property type="match status" value="1"/>
</dbReference>
<organism evidence="3 4">
    <name type="scientific">Dendrobium thyrsiflorum</name>
    <name type="common">Pinecone-like raceme dendrobium</name>
    <name type="synonym">Orchid</name>
    <dbReference type="NCBI Taxonomy" id="117978"/>
    <lineage>
        <taxon>Eukaryota</taxon>
        <taxon>Viridiplantae</taxon>
        <taxon>Streptophyta</taxon>
        <taxon>Embryophyta</taxon>
        <taxon>Tracheophyta</taxon>
        <taxon>Spermatophyta</taxon>
        <taxon>Magnoliopsida</taxon>
        <taxon>Liliopsida</taxon>
        <taxon>Asparagales</taxon>
        <taxon>Orchidaceae</taxon>
        <taxon>Epidendroideae</taxon>
        <taxon>Malaxideae</taxon>
        <taxon>Dendrobiinae</taxon>
        <taxon>Dendrobium</taxon>
    </lineage>
</organism>
<comment type="caution">
    <text evidence="3">The sequence shown here is derived from an EMBL/GenBank/DDBJ whole genome shotgun (WGS) entry which is preliminary data.</text>
</comment>
<dbReference type="InterPro" id="IPR014722">
    <property type="entry name" value="Rib_uL2_dom2"/>
</dbReference>
<evidence type="ECO:0000259" key="2">
    <source>
        <dbReference type="SMART" id="SM01185"/>
    </source>
</evidence>
<evidence type="ECO:0000313" key="4">
    <source>
        <dbReference type="Proteomes" id="UP001552299"/>
    </source>
</evidence>
<protein>
    <recommendedName>
        <fullName evidence="2">Translation elongation factor P/YeiP central domain-containing protein</fullName>
    </recommendedName>
</protein>
<dbReference type="FunFam" id="2.30.30.30:FF:000003">
    <property type="entry name" value="Elongation factor P"/>
    <property type="match status" value="1"/>
</dbReference>
<dbReference type="Pfam" id="PF08207">
    <property type="entry name" value="EFP_N"/>
    <property type="match status" value="1"/>
</dbReference>
<dbReference type="InterPro" id="IPR013185">
    <property type="entry name" value="Transl_elong_KOW-like"/>
</dbReference>
<dbReference type="EMBL" id="JANQDX010000003">
    <property type="protein sequence ID" value="KAL0926799.1"/>
    <property type="molecule type" value="Genomic_DNA"/>
</dbReference>
<evidence type="ECO:0000313" key="3">
    <source>
        <dbReference type="EMBL" id="KAL0926799.1"/>
    </source>
</evidence>
<dbReference type="InterPro" id="IPR020599">
    <property type="entry name" value="Transl_elong_fac_P/YeiP"/>
</dbReference>
<feature type="domain" description="Translation elongation factor P/YeiP central" evidence="2">
    <location>
        <begin position="157"/>
        <end position="211"/>
    </location>
</feature>
<dbReference type="AlphaFoldDB" id="A0ABD0VNU0"/>
<keyword evidence="4" id="KW-1185">Reference proteome</keyword>
<dbReference type="Pfam" id="PF01132">
    <property type="entry name" value="EFP"/>
    <property type="match status" value="1"/>
</dbReference>
<dbReference type="PANTHER" id="PTHR30053:SF14">
    <property type="entry name" value="TRANSLATION ELONGATION FACTOR KOW-LIKE DOMAIN-CONTAINING PROTEIN"/>
    <property type="match status" value="1"/>
</dbReference>
<evidence type="ECO:0000256" key="1">
    <source>
        <dbReference type="ARBA" id="ARBA00009479"/>
    </source>
</evidence>
<comment type="similarity">
    <text evidence="1">Belongs to the elongation factor P family.</text>
</comment>
<sequence>MRTGPNMLKLGRVFIVAPLSAFPLSIRQMRRASRRVFRAVRSSGCSLSTLSSSSIATVAQGSTEPLRSATSSPLLRTLAVPWAAIQRRGAKVLGSDVRIGNVIQRKGRTYQVLKAQHTQHGRGGATIQVELRDIDSGSKVTERFRTDEVLEEVLVEDKSLTVLYQDGNTVTLMDPTTFEQLEVPKDLFGKNSSYLKEEMNVTVQCYDGKPTSGSVPQRLTCTVVEAQPHSKGLTAAPQYKRVVLDNGLTVMLELHQISVTNCSL</sequence>
<dbReference type="PANTHER" id="PTHR30053">
    <property type="entry name" value="ELONGATION FACTOR P"/>
    <property type="match status" value="1"/>
</dbReference>
<dbReference type="InterPro" id="IPR008991">
    <property type="entry name" value="Translation_prot_SH3-like_sf"/>
</dbReference>
<dbReference type="SUPFAM" id="SSF50249">
    <property type="entry name" value="Nucleic acid-binding proteins"/>
    <property type="match status" value="1"/>
</dbReference>
<name>A0ABD0VNU0_DENTH</name>
<dbReference type="Gene3D" id="2.40.50.140">
    <property type="entry name" value="Nucleic acid-binding proteins"/>
    <property type="match status" value="2"/>
</dbReference>
<dbReference type="InterPro" id="IPR001059">
    <property type="entry name" value="Transl_elong_P/YeiP_cen"/>
</dbReference>
<accession>A0ABD0VNU0</accession>
<proteinExistence type="inferred from homology"/>
<dbReference type="CDD" id="cd04470">
    <property type="entry name" value="S1_EF-P_repeat_1"/>
    <property type="match status" value="1"/>
</dbReference>
<dbReference type="Proteomes" id="UP001552299">
    <property type="component" value="Unassembled WGS sequence"/>
</dbReference>
<reference evidence="3 4" key="1">
    <citation type="journal article" date="2024" name="Plant Biotechnol. J.">
        <title>Dendrobium thyrsiflorum genome and its molecular insights into genes involved in important horticultural traits.</title>
        <authorList>
            <person name="Chen B."/>
            <person name="Wang J.Y."/>
            <person name="Zheng P.J."/>
            <person name="Li K.L."/>
            <person name="Liang Y.M."/>
            <person name="Chen X.F."/>
            <person name="Zhang C."/>
            <person name="Zhao X."/>
            <person name="He X."/>
            <person name="Zhang G.Q."/>
            <person name="Liu Z.J."/>
            <person name="Xu Q."/>
        </authorList>
    </citation>
    <scope>NUCLEOTIDE SEQUENCE [LARGE SCALE GENOMIC DNA]</scope>
    <source>
        <strain evidence="3">GZMU011</strain>
    </source>
</reference>
<dbReference type="SMART" id="SM01185">
    <property type="entry name" value="EFP"/>
    <property type="match status" value="1"/>
</dbReference>
<gene>
    <name evidence="3" type="ORF">M5K25_003051</name>
</gene>